<evidence type="ECO:0000256" key="8">
    <source>
        <dbReference type="HAMAP-Rule" id="MF_00212"/>
    </source>
</evidence>
<dbReference type="HAMAP" id="MF_00212">
    <property type="entry name" value="MQO"/>
    <property type="match status" value="1"/>
</dbReference>
<organism evidence="9 10">
    <name type="scientific">Cellulomonas edaphi</name>
    <dbReference type="NCBI Taxonomy" id="3053468"/>
    <lineage>
        <taxon>Bacteria</taxon>
        <taxon>Bacillati</taxon>
        <taxon>Actinomycetota</taxon>
        <taxon>Actinomycetes</taxon>
        <taxon>Micrococcales</taxon>
        <taxon>Cellulomonadaceae</taxon>
        <taxon>Cellulomonas</taxon>
    </lineage>
</organism>
<protein>
    <recommendedName>
        <fullName evidence="8">Probable malate:quinone oxidoreductase</fullName>
        <ecNumber evidence="8">1.1.5.4</ecNumber>
    </recommendedName>
    <alternativeName>
        <fullName evidence="8">MQO</fullName>
    </alternativeName>
    <alternativeName>
        <fullName evidence="8">Malate dehydrogenase [quinone]</fullName>
    </alternativeName>
</protein>
<dbReference type="Gene3D" id="3.50.50.60">
    <property type="entry name" value="FAD/NAD(P)-binding domain"/>
    <property type="match status" value="1"/>
</dbReference>
<gene>
    <name evidence="8 9" type="primary">mqo</name>
    <name evidence="9" type="ORF">QRT05_07320</name>
</gene>
<evidence type="ECO:0000313" key="9">
    <source>
        <dbReference type="EMBL" id="MDM7831139.1"/>
    </source>
</evidence>
<sequence>MAERAEQVSADVDVLLVGGGIMSATLASLITELEPTWSIEILEVRDGLAQESSNAWNNAGTGHAALCELNYTPERPDGSIDITKAVTINEQFELSRELWHHLATHDRLPGGTGFLSTTPHMTFVRGEENVDYLRRRFETLRKHPLFSDLEFSTDPEQIAEWAPLLVADRDPEQPIAATRAAAGTDVDFGALASSMVADSVARGARLRLESEVTKLKQRKDGTWRVTVRDRRWNGHRRARTLTARFVFIGAGGGALRLLQRSGIPEAKGFGGFPISGQFLRTTNPEVVAQHQAKVYGKADIGAPPMSVPHLDTRVVDGETALLFGPYAGWSMKFLKHGSWFDLVRSIRPGNIVPMIAVGLKNTSLVKYLIGEVTASETDRLRTLRAFMPTAHPRDWELITAGQRVQVIKKVKGRGGALEFGTELVTSADGTISGLLGASPGASTAVATMLDLLERCFPERASEWQPRLRQMMPSLGGGTWDESFELDQLVDETVNTER</sequence>
<dbReference type="PANTHER" id="PTHR43104">
    <property type="entry name" value="L-2-HYDROXYGLUTARATE DEHYDROGENASE, MITOCHONDRIAL"/>
    <property type="match status" value="1"/>
</dbReference>
<proteinExistence type="inferred from homology"/>
<dbReference type="RefSeq" id="WP_289446415.1">
    <property type="nucleotide sequence ID" value="NZ_JAUCGR010000002.1"/>
</dbReference>
<dbReference type="InterPro" id="IPR006231">
    <property type="entry name" value="MQO"/>
</dbReference>
<dbReference type="NCBIfam" id="TIGR01320">
    <property type="entry name" value="mal_quin_oxido"/>
    <property type="match status" value="1"/>
</dbReference>
<keyword evidence="7 8" id="KW-0560">Oxidoreductase</keyword>
<dbReference type="InterPro" id="IPR036188">
    <property type="entry name" value="FAD/NAD-bd_sf"/>
</dbReference>
<keyword evidence="6 8" id="KW-0274">FAD</keyword>
<evidence type="ECO:0000256" key="7">
    <source>
        <dbReference type="ARBA" id="ARBA00023002"/>
    </source>
</evidence>
<keyword evidence="4 8" id="KW-0816">Tricarboxylic acid cycle</keyword>
<dbReference type="Gene3D" id="3.30.9.10">
    <property type="entry name" value="D-Amino Acid Oxidase, subunit A, domain 2"/>
    <property type="match status" value="1"/>
</dbReference>
<evidence type="ECO:0000256" key="6">
    <source>
        <dbReference type="ARBA" id="ARBA00022827"/>
    </source>
</evidence>
<evidence type="ECO:0000313" key="10">
    <source>
        <dbReference type="Proteomes" id="UP001321453"/>
    </source>
</evidence>
<name>A0ABT7S864_9CELL</name>
<dbReference type="EMBL" id="JAUCGR010000002">
    <property type="protein sequence ID" value="MDM7831139.1"/>
    <property type="molecule type" value="Genomic_DNA"/>
</dbReference>
<dbReference type="NCBIfam" id="NF003606">
    <property type="entry name" value="PRK05257.2-1"/>
    <property type="match status" value="1"/>
</dbReference>
<keyword evidence="10" id="KW-1185">Reference proteome</keyword>
<reference evidence="9 10" key="1">
    <citation type="submission" date="2023-06" db="EMBL/GenBank/DDBJ databases">
        <title>Cellulomonas sp. MW9 Whole genome sequence.</title>
        <authorList>
            <person name="Park S."/>
        </authorList>
    </citation>
    <scope>NUCLEOTIDE SEQUENCE [LARGE SCALE GENOMIC DNA]</scope>
    <source>
        <strain evidence="9 10">MW9</strain>
    </source>
</reference>
<dbReference type="NCBIfam" id="NF003611">
    <property type="entry name" value="PRK05257.3-2"/>
    <property type="match status" value="1"/>
</dbReference>
<comment type="cofactor">
    <cofactor evidence="2 8">
        <name>FAD</name>
        <dbReference type="ChEBI" id="CHEBI:57692"/>
    </cofactor>
</comment>
<dbReference type="NCBIfam" id="NF003603">
    <property type="entry name" value="PRK05257.1-1"/>
    <property type="match status" value="1"/>
</dbReference>
<evidence type="ECO:0000256" key="3">
    <source>
        <dbReference type="ARBA" id="ARBA00005012"/>
    </source>
</evidence>
<evidence type="ECO:0000256" key="1">
    <source>
        <dbReference type="ARBA" id="ARBA00001139"/>
    </source>
</evidence>
<dbReference type="EC" id="1.1.5.4" evidence="8"/>
<comment type="pathway">
    <text evidence="3 8">Carbohydrate metabolism; tricarboxylic acid cycle; oxaloacetate from (S)-malate (quinone route): step 1/1.</text>
</comment>
<evidence type="ECO:0000256" key="4">
    <source>
        <dbReference type="ARBA" id="ARBA00022532"/>
    </source>
</evidence>
<evidence type="ECO:0000256" key="2">
    <source>
        <dbReference type="ARBA" id="ARBA00001974"/>
    </source>
</evidence>
<dbReference type="Proteomes" id="UP001321453">
    <property type="component" value="Unassembled WGS sequence"/>
</dbReference>
<comment type="catalytic activity">
    <reaction evidence="1 8">
        <text>(S)-malate + a quinone = a quinol + oxaloacetate</text>
        <dbReference type="Rhea" id="RHEA:46012"/>
        <dbReference type="ChEBI" id="CHEBI:15589"/>
        <dbReference type="ChEBI" id="CHEBI:16452"/>
        <dbReference type="ChEBI" id="CHEBI:24646"/>
        <dbReference type="ChEBI" id="CHEBI:132124"/>
        <dbReference type="EC" id="1.1.5.4"/>
    </reaction>
</comment>
<dbReference type="SUPFAM" id="SSF51905">
    <property type="entry name" value="FAD/NAD(P)-binding domain"/>
    <property type="match status" value="1"/>
</dbReference>
<dbReference type="NCBIfam" id="NF003605">
    <property type="entry name" value="PRK05257.1-4"/>
    <property type="match status" value="1"/>
</dbReference>
<accession>A0ABT7S864</accession>
<dbReference type="Pfam" id="PF06039">
    <property type="entry name" value="Mqo"/>
    <property type="match status" value="1"/>
</dbReference>
<dbReference type="NCBIfam" id="NF009875">
    <property type="entry name" value="PRK13339.1"/>
    <property type="match status" value="1"/>
</dbReference>
<evidence type="ECO:0000256" key="5">
    <source>
        <dbReference type="ARBA" id="ARBA00022630"/>
    </source>
</evidence>
<dbReference type="GO" id="GO:0008924">
    <property type="term" value="F:L-malate dehydrogenase (quinone) activity"/>
    <property type="evidence" value="ECO:0007669"/>
    <property type="project" value="UniProtKB-EC"/>
</dbReference>
<comment type="caution">
    <text evidence="9">The sequence shown here is derived from an EMBL/GenBank/DDBJ whole genome shotgun (WGS) entry which is preliminary data.</text>
</comment>
<comment type="similarity">
    <text evidence="8">Belongs to the MQO family.</text>
</comment>
<keyword evidence="5 8" id="KW-0285">Flavoprotein</keyword>
<dbReference type="PANTHER" id="PTHR43104:SF2">
    <property type="entry name" value="L-2-HYDROXYGLUTARATE DEHYDROGENASE, MITOCHONDRIAL"/>
    <property type="match status" value="1"/>
</dbReference>